<feature type="compositionally biased region" description="Low complexity" evidence="1">
    <location>
        <begin position="59"/>
        <end position="72"/>
    </location>
</feature>
<dbReference type="PANTHER" id="PTHR22929">
    <property type="entry name" value="RNA POLYMERASE III TRANSCRIPTION INITIATION FACTOR B"/>
    <property type="match status" value="1"/>
</dbReference>
<dbReference type="OrthoDB" id="272624at2759"/>
<feature type="compositionally biased region" description="Acidic residues" evidence="1">
    <location>
        <begin position="128"/>
        <end position="138"/>
    </location>
</feature>
<gene>
    <name evidence="3" type="ORF">BOX15_Mlig028140g1</name>
</gene>
<dbReference type="Proteomes" id="UP000215902">
    <property type="component" value="Unassembled WGS sequence"/>
</dbReference>
<feature type="region of interest" description="Disordered" evidence="1">
    <location>
        <begin position="414"/>
        <end position="491"/>
    </location>
</feature>
<dbReference type="InterPro" id="IPR039467">
    <property type="entry name" value="TFIIIB_B''_Myb"/>
</dbReference>
<dbReference type="SUPFAM" id="SSF46689">
    <property type="entry name" value="Homeodomain-like"/>
    <property type="match status" value="1"/>
</dbReference>
<feature type="compositionally biased region" description="Polar residues" evidence="1">
    <location>
        <begin position="414"/>
        <end position="431"/>
    </location>
</feature>
<dbReference type="EMBL" id="NIVC01000212">
    <property type="protein sequence ID" value="PAA87885.1"/>
    <property type="molecule type" value="Genomic_DNA"/>
</dbReference>
<organism evidence="3 4">
    <name type="scientific">Macrostomum lignano</name>
    <dbReference type="NCBI Taxonomy" id="282301"/>
    <lineage>
        <taxon>Eukaryota</taxon>
        <taxon>Metazoa</taxon>
        <taxon>Spiralia</taxon>
        <taxon>Lophotrochozoa</taxon>
        <taxon>Platyhelminthes</taxon>
        <taxon>Rhabditophora</taxon>
        <taxon>Macrostomorpha</taxon>
        <taxon>Macrostomida</taxon>
        <taxon>Macrostomidae</taxon>
        <taxon>Macrostomum</taxon>
    </lineage>
</organism>
<feature type="compositionally biased region" description="Low complexity" evidence="1">
    <location>
        <begin position="256"/>
        <end position="274"/>
    </location>
</feature>
<dbReference type="Pfam" id="PF15963">
    <property type="entry name" value="Myb_DNA-bind_7"/>
    <property type="match status" value="1"/>
</dbReference>
<comment type="caution">
    <text evidence="3">The sequence shown here is derived from an EMBL/GenBank/DDBJ whole genome shotgun (WGS) entry which is preliminary data.</text>
</comment>
<keyword evidence="4" id="KW-1185">Reference proteome</keyword>
<dbReference type="GO" id="GO:0001156">
    <property type="term" value="F:TFIIIC-class transcription factor complex binding"/>
    <property type="evidence" value="ECO:0007669"/>
    <property type="project" value="TreeGrafter"/>
</dbReference>
<feature type="region of interest" description="Disordered" evidence="1">
    <location>
        <begin position="10"/>
        <end position="196"/>
    </location>
</feature>
<dbReference type="AlphaFoldDB" id="A0A267GPD6"/>
<feature type="compositionally biased region" description="Polar residues" evidence="1">
    <location>
        <begin position="241"/>
        <end position="255"/>
    </location>
</feature>
<dbReference type="InterPro" id="IPR009057">
    <property type="entry name" value="Homeodomain-like_sf"/>
</dbReference>
<evidence type="ECO:0000259" key="2">
    <source>
        <dbReference type="Pfam" id="PF15963"/>
    </source>
</evidence>
<proteinExistence type="predicted"/>
<evidence type="ECO:0000313" key="4">
    <source>
        <dbReference type="Proteomes" id="UP000215902"/>
    </source>
</evidence>
<feature type="compositionally biased region" description="Basic residues" evidence="1">
    <location>
        <begin position="166"/>
        <end position="175"/>
    </location>
</feature>
<protein>
    <recommendedName>
        <fullName evidence="2">Transcription factor TFIIIB component B'' Myb domain-containing protein</fullName>
    </recommendedName>
</protein>
<feature type="compositionally biased region" description="Low complexity" evidence="1">
    <location>
        <begin position="472"/>
        <end position="491"/>
    </location>
</feature>
<feature type="compositionally biased region" description="Low complexity" evidence="1">
    <location>
        <begin position="13"/>
        <end position="51"/>
    </location>
</feature>
<feature type="domain" description="Transcription factor TFIIIB component B'' Myb" evidence="2">
    <location>
        <begin position="342"/>
        <end position="415"/>
    </location>
</feature>
<dbReference type="GO" id="GO:0070898">
    <property type="term" value="P:RNA polymerase III preinitiation complex assembly"/>
    <property type="evidence" value="ECO:0007669"/>
    <property type="project" value="TreeGrafter"/>
</dbReference>
<name>A0A267GPD6_9PLAT</name>
<dbReference type="GO" id="GO:0000126">
    <property type="term" value="C:transcription factor TFIIIB complex"/>
    <property type="evidence" value="ECO:0007669"/>
    <property type="project" value="TreeGrafter"/>
</dbReference>
<accession>A0A267GPD6</accession>
<feature type="compositionally biased region" description="Low complexity" evidence="1">
    <location>
        <begin position="176"/>
        <end position="196"/>
    </location>
</feature>
<dbReference type="STRING" id="282301.A0A267GPD6"/>
<sequence>MKFFKPKFACNKQSAQAPQPQAAAVAAASVDESVQDLSKSQDTTQSTDKQQPVSKSLPSSTATAADSVDAVTQPPVNASGKKESEAACAMITLSTSGDQHPATRKPTVPNVTSVDLDDGVDEQLLSDGGEEADDECEEESKSAPTLASGADGRVGGKYGSVMTLFQRKRPVHHQQQHQQQQQQQQQQQHLQNLQQQVASNASLQAKRMDNNGAGLRTMRMRDLIYWCPKDQPPPKWRRESGGQQSTGSLMPTADNSAAAASQQQQQQQAEPQSSVKTESTTAARMAPQVMLDSCGNIVLNEESLYIRESAPAIVEEVREDCAELRATYRSFRNVGGRGAATRGRQWSCKETLRFYKAVSTIGTDFSYMASLFKGRSREELKRKYKREEKANPHLIDQMLKKRKHYDLSMFELSSDSDTGADAKSNSGSVSGQKAAKFGSGGGQAAASKPSDIVMEGLKRHLQLKNSAGASSKKQQQQKQVEQQDQTVTVVI</sequence>
<reference evidence="3 4" key="1">
    <citation type="submission" date="2017-06" db="EMBL/GenBank/DDBJ databases">
        <title>A platform for efficient transgenesis in Macrostomum lignano, a flatworm model organism for stem cell research.</title>
        <authorList>
            <person name="Berezikov E."/>
        </authorList>
    </citation>
    <scope>NUCLEOTIDE SEQUENCE [LARGE SCALE GENOMIC DNA]</scope>
    <source>
        <strain evidence="3">DV1</strain>
        <tissue evidence="3">Whole organism</tissue>
    </source>
</reference>
<evidence type="ECO:0000256" key="1">
    <source>
        <dbReference type="SAM" id="MobiDB-lite"/>
    </source>
</evidence>
<feature type="region of interest" description="Disordered" evidence="1">
    <location>
        <begin position="229"/>
        <end position="281"/>
    </location>
</feature>
<evidence type="ECO:0000313" key="3">
    <source>
        <dbReference type="EMBL" id="PAA87885.1"/>
    </source>
</evidence>
<dbReference type="PANTHER" id="PTHR22929:SF0">
    <property type="entry name" value="TRANSCRIPTION FACTOR TFIIIB COMPONENT B'' HOMOLOG"/>
    <property type="match status" value="1"/>
</dbReference>